<accession>A0A835Z9A9</accession>
<comment type="caution">
    <text evidence="1">The sequence shown here is derived from an EMBL/GenBank/DDBJ whole genome shotgun (WGS) entry which is preliminary data.</text>
</comment>
<gene>
    <name evidence="1" type="ORF">JKP88DRAFT_244653</name>
</gene>
<dbReference type="AlphaFoldDB" id="A0A835Z9A9"/>
<reference evidence="1" key="1">
    <citation type="submission" date="2021-02" db="EMBL/GenBank/DDBJ databases">
        <title>First Annotated Genome of the Yellow-green Alga Tribonema minus.</title>
        <authorList>
            <person name="Mahan K.M."/>
        </authorList>
    </citation>
    <scope>NUCLEOTIDE SEQUENCE</scope>
    <source>
        <strain evidence="1">UTEX B ZZ1240</strain>
    </source>
</reference>
<name>A0A835Z9A9_9STRA</name>
<evidence type="ECO:0000313" key="2">
    <source>
        <dbReference type="Proteomes" id="UP000664859"/>
    </source>
</evidence>
<evidence type="ECO:0000313" key="1">
    <source>
        <dbReference type="EMBL" id="KAG5184653.1"/>
    </source>
</evidence>
<dbReference type="EMBL" id="JAFCMP010000157">
    <property type="protein sequence ID" value="KAG5184653.1"/>
    <property type="molecule type" value="Genomic_DNA"/>
</dbReference>
<dbReference type="Proteomes" id="UP000664859">
    <property type="component" value="Unassembled WGS sequence"/>
</dbReference>
<organism evidence="1 2">
    <name type="scientific">Tribonema minus</name>
    <dbReference type="NCBI Taxonomy" id="303371"/>
    <lineage>
        <taxon>Eukaryota</taxon>
        <taxon>Sar</taxon>
        <taxon>Stramenopiles</taxon>
        <taxon>Ochrophyta</taxon>
        <taxon>PX clade</taxon>
        <taxon>Xanthophyceae</taxon>
        <taxon>Tribonematales</taxon>
        <taxon>Tribonemataceae</taxon>
        <taxon>Tribonema</taxon>
    </lineage>
</organism>
<keyword evidence="2" id="KW-1185">Reference proteome</keyword>
<protein>
    <submittedName>
        <fullName evidence="1">Uncharacterized protein</fullName>
    </submittedName>
</protein>
<proteinExistence type="predicted"/>
<sequence length="137" mass="14875">MEAAHCSVGSCTRNVKQHIAPINPSELADAVFAYLGFDSMEGLRGLLAWRATSSGERQRATQQLFELAKSHCSEHVRQDWARLPADATGACAFAIYNKICVICGRRRNGGLVSTFAIPAHCACVLRCCVNASFLESN</sequence>